<evidence type="ECO:0000256" key="1">
    <source>
        <dbReference type="ARBA" id="ARBA00005187"/>
    </source>
</evidence>
<dbReference type="SUPFAM" id="SSF52402">
    <property type="entry name" value="Adenine nucleotide alpha hydrolases-like"/>
    <property type="match status" value="1"/>
</dbReference>
<dbReference type="InterPro" id="IPR017932">
    <property type="entry name" value="GATase_2_dom"/>
</dbReference>
<dbReference type="Pfam" id="PF13537">
    <property type="entry name" value="GATase_7"/>
    <property type="match status" value="1"/>
</dbReference>
<dbReference type="InterPro" id="IPR014729">
    <property type="entry name" value="Rossmann-like_a/b/a_fold"/>
</dbReference>
<dbReference type="Pfam" id="PF00733">
    <property type="entry name" value="Asn_synthase"/>
    <property type="match status" value="1"/>
</dbReference>
<feature type="domain" description="Glutamine amidotransferase type-2" evidence="8">
    <location>
        <begin position="70"/>
        <end position="127"/>
    </location>
</feature>
<dbReference type="CDD" id="cd01991">
    <property type="entry name" value="Asn_synthase_B_C"/>
    <property type="match status" value="1"/>
</dbReference>
<dbReference type="InterPro" id="IPR029055">
    <property type="entry name" value="Ntn_hydrolases_N"/>
</dbReference>
<sequence length="601" mass="65683">MSASIIGRLSADSASEPPSALASGLPLTRLPGGCWFSHARGVEHASEGALSCLALGRAELPQAGSAGQAKAWLAAYRKHGSAAADAARGRFAVFVVDDAARSVWLATDRFGTWPLCYAADEDGFAFADRADRVPGGTRELAPQAVFDYFFFHAIPAPHTIFSGVHRLPAAHWAHWQAGRLEVRRWWTPRFEEPAREDFDARKAEFLGLVEDAVAREAAGCEPGAFLSGGTDSSTVSGMLCKVLGRPARTWSIGFDAEGYDEMAYARIAATRFGAEHHEHYVTPDQLLDAIPHVAAHYDQPFGNSSAVPAWICADQARARGVTRMLAGDGGDELFGGNTRYAKQRIFDLYDHLPATLRNMVLEPALAGPAGRLPLARKGASYVEQARVPLPDRLQMYNLLMRLDPARVFETDFLAAVDPQAPYGIQRDAWTLSEGAAPINRLLAFDWKFTLADNDLPKVIGTTRLAGLEVGFPLLSDDLVDFSLRLPPAWKLKGLTLRWFFKEALRGFLPDEIIAKKKHGFGLPFGVWACEHIALRGLATDALHALAGRGIVRPRFIDELLSSHLPAHPGYYGEMVWILMMLELWLQAHTESAAQPEEAAVS</sequence>
<keyword evidence="4" id="KW-0547">Nucleotide-binding</keyword>
<dbReference type="InterPro" id="IPR006426">
    <property type="entry name" value="Asn_synth_AEB"/>
</dbReference>
<protein>
    <recommendedName>
        <fullName evidence="3">asparagine synthase (glutamine-hydrolyzing)</fullName>
        <ecNumber evidence="3">6.3.5.4</ecNumber>
    </recommendedName>
</protein>
<dbReference type="InterPro" id="IPR051786">
    <property type="entry name" value="ASN_synthetase/amidase"/>
</dbReference>
<dbReference type="Gene3D" id="3.40.50.620">
    <property type="entry name" value="HUPs"/>
    <property type="match status" value="2"/>
</dbReference>
<dbReference type="SUPFAM" id="SSF56235">
    <property type="entry name" value="N-terminal nucleophile aminohydrolases (Ntn hydrolases)"/>
    <property type="match status" value="1"/>
</dbReference>
<comment type="catalytic activity">
    <reaction evidence="6">
        <text>L-aspartate + L-glutamine + ATP + H2O = L-asparagine + L-glutamate + AMP + diphosphate + H(+)</text>
        <dbReference type="Rhea" id="RHEA:12228"/>
        <dbReference type="ChEBI" id="CHEBI:15377"/>
        <dbReference type="ChEBI" id="CHEBI:15378"/>
        <dbReference type="ChEBI" id="CHEBI:29985"/>
        <dbReference type="ChEBI" id="CHEBI:29991"/>
        <dbReference type="ChEBI" id="CHEBI:30616"/>
        <dbReference type="ChEBI" id="CHEBI:33019"/>
        <dbReference type="ChEBI" id="CHEBI:58048"/>
        <dbReference type="ChEBI" id="CHEBI:58359"/>
        <dbReference type="ChEBI" id="CHEBI:456215"/>
        <dbReference type="EC" id="6.3.5.4"/>
    </reaction>
</comment>
<organism evidence="9 10">
    <name type="scientific">Thauera sedimentorum</name>
    <dbReference type="NCBI Taxonomy" id="2767595"/>
    <lineage>
        <taxon>Bacteria</taxon>
        <taxon>Pseudomonadati</taxon>
        <taxon>Pseudomonadota</taxon>
        <taxon>Betaproteobacteria</taxon>
        <taxon>Rhodocyclales</taxon>
        <taxon>Zoogloeaceae</taxon>
        <taxon>Thauera</taxon>
    </lineage>
</organism>
<evidence type="ECO:0000259" key="7">
    <source>
        <dbReference type="Pfam" id="PF00733"/>
    </source>
</evidence>
<name>A0ABR9BF31_9RHOO</name>
<evidence type="ECO:0000313" key="10">
    <source>
        <dbReference type="Proteomes" id="UP000603602"/>
    </source>
</evidence>
<dbReference type="PANTHER" id="PTHR43284">
    <property type="entry name" value="ASPARAGINE SYNTHETASE (GLUTAMINE-HYDROLYZING)"/>
    <property type="match status" value="1"/>
</dbReference>
<comment type="similarity">
    <text evidence="2">Belongs to the asparagine synthetase family.</text>
</comment>
<dbReference type="InterPro" id="IPR001962">
    <property type="entry name" value="Asn_synthase"/>
</dbReference>
<evidence type="ECO:0000256" key="6">
    <source>
        <dbReference type="ARBA" id="ARBA00048741"/>
    </source>
</evidence>
<dbReference type="EC" id="6.3.5.4" evidence="3"/>
<dbReference type="EMBL" id="JACYTO010000002">
    <property type="protein sequence ID" value="MBD8504574.1"/>
    <property type="molecule type" value="Genomic_DNA"/>
</dbReference>
<dbReference type="RefSeq" id="WP_187719304.1">
    <property type="nucleotide sequence ID" value="NZ_JACTAH010000002.1"/>
</dbReference>
<dbReference type="Gene3D" id="3.60.20.10">
    <property type="entry name" value="Glutamine Phosphoribosylpyrophosphate, subunit 1, domain 1"/>
    <property type="match status" value="1"/>
</dbReference>
<evidence type="ECO:0000313" key="9">
    <source>
        <dbReference type="EMBL" id="MBD8504574.1"/>
    </source>
</evidence>
<accession>A0ABR9BF31</accession>
<proteinExistence type="inferred from homology"/>
<dbReference type="PANTHER" id="PTHR43284:SF1">
    <property type="entry name" value="ASPARAGINE SYNTHETASE"/>
    <property type="match status" value="1"/>
</dbReference>
<feature type="domain" description="Asparagine synthetase" evidence="7">
    <location>
        <begin position="206"/>
        <end position="586"/>
    </location>
</feature>
<evidence type="ECO:0000256" key="4">
    <source>
        <dbReference type="ARBA" id="ARBA00022741"/>
    </source>
</evidence>
<evidence type="ECO:0000256" key="2">
    <source>
        <dbReference type="ARBA" id="ARBA00005752"/>
    </source>
</evidence>
<keyword evidence="5" id="KW-0067">ATP-binding</keyword>
<dbReference type="Proteomes" id="UP000603602">
    <property type="component" value="Unassembled WGS sequence"/>
</dbReference>
<evidence type="ECO:0000256" key="3">
    <source>
        <dbReference type="ARBA" id="ARBA00012737"/>
    </source>
</evidence>
<keyword evidence="10" id="KW-1185">Reference proteome</keyword>
<dbReference type="PIRSF" id="PIRSF001589">
    <property type="entry name" value="Asn_synthetase_glu-h"/>
    <property type="match status" value="1"/>
</dbReference>
<evidence type="ECO:0000256" key="5">
    <source>
        <dbReference type="ARBA" id="ARBA00022840"/>
    </source>
</evidence>
<evidence type="ECO:0000259" key="8">
    <source>
        <dbReference type="Pfam" id="PF13537"/>
    </source>
</evidence>
<comment type="pathway">
    <text evidence="1">Amino-acid biosynthesis; L-asparagine biosynthesis; L-asparagine from L-aspartate (L-Gln route): step 1/1.</text>
</comment>
<reference evidence="10" key="1">
    <citation type="submission" date="2023-07" db="EMBL/GenBank/DDBJ databases">
        <title>Thauera sp. CAU 1555 isolated from sand of Yaerae Beach.</title>
        <authorList>
            <person name="Kim W."/>
        </authorList>
    </citation>
    <scope>NUCLEOTIDE SEQUENCE [LARGE SCALE GENOMIC DNA]</scope>
    <source>
        <strain evidence="10">CAU 1555</strain>
    </source>
</reference>
<comment type="caution">
    <text evidence="9">The sequence shown here is derived from an EMBL/GenBank/DDBJ whole genome shotgun (WGS) entry which is preliminary data.</text>
</comment>
<gene>
    <name evidence="9" type="ORF">IFO67_16915</name>
</gene>